<dbReference type="Proteomes" id="UP000266305">
    <property type="component" value="Unassembled WGS sequence"/>
</dbReference>
<proteinExistence type="predicted"/>
<accession>A0AAX1UJC1</accession>
<feature type="domain" description="Chlorhexidine efflux transporter" evidence="2">
    <location>
        <begin position="4"/>
        <end position="64"/>
    </location>
</feature>
<keyword evidence="1" id="KW-0472">Membrane</keyword>
<evidence type="ECO:0000259" key="2">
    <source>
        <dbReference type="Pfam" id="PF05232"/>
    </source>
</evidence>
<dbReference type="GeneID" id="67446679"/>
<comment type="caution">
    <text evidence="3">The sequence shown here is derived from an EMBL/GenBank/DDBJ whole genome shotgun (WGS) entry which is preliminary data.</text>
</comment>
<evidence type="ECO:0000313" key="3">
    <source>
        <dbReference type="EMBL" id="RHZ93454.1"/>
    </source>
</evidence>
<keyword evidence="1" id="KW-0812">Transmembrane</keyword>
<evidence type="ECO:0000256" key="1">
    <source>
        <dbReference type="SAM" id="Phobius"/>
    </source>
</evidence>
<name>A0AAX1UJC1_CERSP</name>
<sequence>MSTRSLAGRFFQTLFFEGAALALAVPLYALAFDARGGAALPILLAVSAAAFLWAALYRVLFDWFHWHLTRRPEALRAAGTGLLRRISGRATALLLTFPLLIWLGALGPREALLAALALAGLHAGLGVAAGFLRGRGRPTALC</sequence>
<protein>
    <recommendedName>
        <fullName evidence="2">Chlorhexidine efflux transporter domain-containing protein</fullName>
    </recommendedName>
</protein>
<dbReference type="InterPro" id="IPR007896">
    <property type="entry name" value="BTP_bacteria"/>
</dbReference>
<reference evidence="3 4" key="1">
    <citation type="submission" date="2018-08" db="EMBL/GenBank/DDBJ databases">
        <title>Draft genome sequence of Rhodobacter sphaeroides FY.</title>
        <authorList>
            <person name="Rayyan A."/>
            <person name="Meyer T.E."/>
            <person name="Kyndt J.A."/>
        </authorList>
    </citation>
    <scope>NUCLEOTIDE SEQUENCE [LARGE SCALE GENOMIC DNA]</scope>
    <source>
        <strain evidence="3 4">FY</strain>
    </source>
</reference>
<organism evidence="3 4">
    <name type="scientific">Cereibacter sphaeroides</name>
    <name type="common">Rhodobacter sphaeroides</name>
    <dbReference type="NCBI Taxonomy" id="1063"/>
    <lineage>
        <taxon>Bacteria</taxon>
        <taxon>Pseudomonadati</taxon>
        <taxon>Pseudomonadota</taxon>
        <taxon>Alphaproteobacteria</taxon>
        <taxon>Rhodobacterales</taxon>
        <taxon>Paracoccaceae</taxon>
        <taxon>Cereibacter</taxon>
    </lineage>
</organism>
<evidence type="ECO:0000313" key="4">
    <source>
        <dbReference type="Proteomes" id="UP000266305"/>
    </source>
</evidence>
<feature type="transmembrane region" description="Helical" evidence="1">
    <location>
        <begin position="111"/>
        <end position="132"/>
    </location>
</feature>
<gene>
    <name evidence="3" type="ORF">D1114_14755</name>
</gene>
<feature type="transmembrane region" description="Helical" evidence="1">
    <location>
        <begin position="82"/>
        <end position="105"/>
    </location>
</feature>
<dbReference type="EMBL" id="QWGP01000017">
    <property type="protein sequence ID" value="RHZ93454.1"/>
    <property type="molecule type" value="Genomic_DNA"/>
</dbReference>
<dbReference type="Pfam" id="PF05232">
    <property type="entry name" value="BTP"/>
    <property type="match status" value="1"/>
</dbReference>
<dbReference type="RefSeq" id="WP_015920622.1">
    <property type="nucleotide sequence ID" value="NZ_CM125964.1"/>
</dbReference>
<feature type="transmembrane region" description="Helical" evidence="1">
    <location>
        <begin position="40"/>
        <end position="61"/>
    </location>
</feature>
<keyword evidence="1" id="KW-1133">Transmembrane helix</keyword>
<dbReference type="AlphaFoldDB" id="A0AAX1UJC1"/>